<organism evidence="1 2">
    <name type="scientific">Meloidogyne enterolobii</name>
    <name type="common">Root-knot nematode worm</name>
    <name type="synonym">Meloidogyne mayaguensis</name>
    <dbReference type="NCBI Taxonomy" id="390850"/>
    <lineage>
        <taxon>Eukaryota</taxon>
        <taxon>Metazoa</taxon>
        <taxon>Ecdysozoa</taxon>
        <taxon>Nematoda</taxon>
        <taxon>Chromadorea</taxon>
        <taxon>Rhabditida</taxon>
        <taxon>Tylenchina</taxon>
        <taxon>Tylenchomorpha</taxon>
        <taxon>Tylenchoidea</taxon>
        <taxon>Meloidogynidae</taxon>
        <taxon>Meloidogyninae</taxon>
        <taxon>Meloidogyne</taxon>
    </lineage>
</organism>
<reference evidence="1" key="1">
    <citation type="submission" date="2023-11" db="EMBL/GenBank/DDBJ databases">
        <authorList>
            <person name="Poullet M."/>
        </authorList>
    </citation>
    <scope>NUCLEOTIDE SEQUENCE</scope>
    <source>
        <strain evidence="1">E1834</strain>
    </source>
</reference>
<accession>A0ACB1AH47</accession>
<evidence type="ECO:0000313" key="1">
    <source>
        <dbReference type="EMBL" id="CAK5089917.1"/>
    </source>
</evidence>
<proteinExistence type="predicted"/>
<sequence>MKNERRTKVKCQKNLFIFFSPSVRHNFFILFFIYSFFSLLVSGGTEEKIFSFSLGQ</sequence>
<dbReference type="Proteomes" id="UP001497535">
    <property type="component" value="Unassembled WGS sequence"/>
</dbReference>
<protein>
    <submittedName>
        <fullName evidence="1">Uncharacterized protein</fullName>
    </submittedName>
</protein>
<evidence type="ECO:0000313" key="2">
    <source>
        <dbReference type="Proteomes" id="UP001497535"/>
    </source>
</evidence>
<name>A0ACB1AH47_MELEN</name>
<comment type="caution">
    <text evidence="1">The sequence shown here is derived from an EMBL/GenBank/DDBJ whole genome shotgun (WGS) entry which is preliminary data.</text>
</comment>
<gene>
    <name evidence="1" type="ORF">MENTE1834_LOCUS37675</name>
</gene>
<dbReference type="EMBL" id="CAVMJV010000080">
    <property type="protein sequence ID" value="CAK5089917.1"/>
    <property type="molecule type" value="Genomic_DNA"/>
</dbReference>
<keyword evidence="2" id="KW-1185">Reference proteome</keyword>